<sequence>LLFSNKLLPAAMTVYSRRIYIANAKNNTIEQYSGGSLQVGTVVCQGMVVVAVSAYHWAMACCLTLPSDASVTIILRLITPLKFAHEFISAPKHFMLLAVRGRFIRFTFKQVANNILWNEDPYSMLSVQSVGAPVSVGVDLFSPNRAIYWIDSYDDKVIKRSSDLSPTTIFLSRRSNCAALFHLAVDEVGRQLFVSCAEYGLNHASSIHVWRIKNNDHLEYIGVVVSGRERSPVTDRPPLPRQIALFSRLNLLFYVDDSGPSPVIIRCSLDGRQCIQWEAPNLTHNVKLHAYQLNDRLYYTAANGLYLLI</sequence>
<evidence type="ECO:0000313" key="1">
    <source>
        <dbReference type="WBParaSite" id="GPUH_0000425801-mRNA-1"/>
    </source>
</evidence>
<protein>
    <submittedName>
        <fullName evidence="1">Clathrin heavy chain</fullName>
    </submittedName>
</protein>
<dbReference type="SUPFAM" id="SSF63825">
    <property type="entry name" value="YWTD domain"/>
    <property type="match status" value="1"/>
</dbReference>
<dbReference type="Gene3D" id="2.120.10.30">
    <property type="entry name" value="TolB, C-terminal domain"/>
    <property type="match status" value="1"/>
</dbReference>
<accession>A0A183D6B0</accession>
<reference evidence="1" key="1">
    <citation type="submission" date="2016-06" db="UniProtKB">
        <authorList>
            <consortium name="WormBaseParasite"/>
        </authorList>
    </citation>
    <scope>IDENTIFICATION</scope>
</reference>
<proteinExistence type="predicted"/>
<name>A0A183D6B0_9BILA</name>
<organism evidence="1">
    <name type="scientific">Gongylonema pulchrum</name>
    <dbReference type="NCBI Taxonomy" id="637853"/>
    <lineage>
        <taxon>Eukaryota</taxon>
        <taxon>Metazoa</taxon>
        <taxon>Ecdysozoa</taxon>
        <taxon>Nematoda</taxon>
        <taxon>Chromadorea</taxon>
        <taxon>Rhabditida</taxon>
        <taxon>Spirurina</taxon>
        <taxon>Spiruromorpha</taxon>
        <taxon>Spiruroidea</taxon>
        <taxon>Gongylonematidae</taxon>
        <taxon>Gongylonema</taxon>
    </lineage>
</organism>
<dbReference type="InterPro" id="IPR011042">
    <property type="entry name" value="6-blade_b-propeller_TolB-like"/>
</dbReference>
<dbReference type="WBParaSite" id="GPUH_0000425801-mRNA-1">
    <property type="protein sequence ID" value="GPUH_0000425801-mRNA-1"/>
    <property type="gene ID" value="GPUH_0000425801"/>
</dbReference>
<dbReference type="AlphaFoldDB" id="A0A183D6B0"/>